<evidence type="ECO:0000313" key="3">
    <source>
        <dbReference type="Proteomes" id="UP000198555"/>
    </source>
</evidence>
<gene>
    <name evidence="2" type="ORF">SAMN05421793_11448</name>
</gene>
<reference evidence="3" key="1">
    <citation type="submission" date="2016-10" db="EMBL/GenBank/DDBJ databases">
        <authorList>
            <person name="Varghese N."/>
            <person name="Submissions S."/>
        </authorList>
    </citation>
    <scope>NUCLEOTIDE SEQUENCE [LARGE SCALE GENOMIC DNA]</scope>
    <source>
        <strain evidence="3">DSM 19326</strain>
    </source>
</reference>
<keyword evidence="3" id="KW-1185">Reference proteome</keyword>
<evidence type="ECO:0000313" key="2">
    <source>
        <dbReference type="EMBL" id="SEH60226.1"/>
    </source>
</evidence>
<dbReference type="EMBL" id="FNWX01000014">
    <property type="protein sequence ID" value="SEH60226.1"/>
    <property type="molecule type" value="Genomic_DNA"/>
</dbReference>
<dbReference type="AlphaFoldDB" id="A0A1H6JMF7"/>
<dbReference type="Proteomes" id="UP000198555">
    <property type="component" value="Unassembled WGS sequence"/>
</dbReference>
<organism evidence="2 3">
    <name type="scientific">Epilithonimonas hominis</name>
    <dbReference type="NCBI Taxonomy" id="420404"/>
    <lineage>
        <taxon>Bacteria</taxon>
        <taxon>Pseudomonadati</taxon>
        <taxon>Bacteroidota</taxon>
        <taxon>Flavobacteriia</taxon>
        <taxon>Flavobacteriales</taxon>
        <taxon>Weeksellaceae</taxon>
        <taxon>Chryseobacterium group</taxon>
        <taxon>Epilithonimonas</taxon>
    </lineage>
</organism>
<feature type="compositionally biased region" description="Basic and acidic residues" evidence="1">
    <location>
        <begin position="82"/>
        <end position="104"/>
    </location>
</feature>
<dbReference type="RefSeq" id="WP_143036761.1">
    <property type="nucleotide sequence ID" value="NZ_FNWX01000014.1"/>
</dbReference>
<accession>A0A1H6JMF7</accession>
<protein>
    <recommendedName>
        <fullName evidence="4">Lipoprotein</fullName>
    </recommendedName>
</protein>
<feature type="region of interest" description="Disordered" evidence="1">
    <location>
        <begin position="82"/>
        <end position="118"/>
    </location>
</feature>
<sequence length="118" mass="12932">MKRIIIVAFSAASFSCSKNESSYAAKENSERAPQITYDTTAVDSFGPGATSESVMAKINAVAIKREKDSLAAIAKLQEEKLEKEKKEKESKEKKEQKIVNETKAETLPVSDTKVSTTN</sequence>
<evidence type="ECO:0000256" key="1">
    <source>
        <dbReference type="SAM" id="MobiDB-lite"/>
    </source>
</evidence>
<proteinExistence type="predicted"/>
<dbReference type="STRING" id="420404.SAMN05421793_11448"/>
<name>A0A1H6JMF7_9FLAO</name>
<dbReference type="PROSITE" id="PS51257">
    <property type="entry name" value="PROKAR_LIPOPROTEIN"/>
    <property type="match status" value="1"/>
</dbReference>
<evidence type="ECO:0008006" key="4">
    <source>
        <dbReference type="Google" id="ProtNLM"/>
    </source>
</evidence>